<dbReference type="PANTHER" id="PTHR48159:SF1">
    <property type="entry name" value="MEMBRANE-ASSOCIATED GIANT PROTEIN ANTIGEN, PUTATIVE-RELATED"/>
    <property type="match status" value="1"/>
</dbReference>
<name>A0A9P6T6G1_9BASI</name>
<dbReference type="Proteomes" id="UP000886653">
    <property type="component" value="Unassembled WGS sequence"/>
</dbReference>
<dbReference type="PANTHER" id="PTHR48159">
    <property type="entry name" value="MULE DOMAIN-CONTAINING PROTEIN"/>
    <property type="match status" value="1"/>
</dbReference>
<organism evidence="1 2">
    <name type="scientific">Cronartium quercuum f. sp. fusiforme G11</name>
    <dbReference type="NCBI Taxonomy" id="708437"/>
    <lineage>
        <taxon>Eukaryota</taxon>
        <taxon>Fungi</taxon>
        <taxon>Dikarya</taxon>
        <taxon>Basidiomycota</taxon>
        <taxon>Pucciniomycotina</taxon>
        <taxon>Pucciniomycetes</taxon>
        <taxon>Pucciniales</taxon>
        <taxon>Coleosporiaceae</taxon>
        <taxon>Cronartium</taxon>
    </lineage>
</organism>
<proteinExistence type="predicted"/>
<sequence>MTDCCPSLATAISQAYLDMAIPPRLSWCFFHVLHAARKKAIESTDKVAAEDLLVAFVKIAYAVSPQVAFEGFVNQWAEGHPCFVHYVHTFWMKHVARWARKFAHPNNQGIHTNNYVEVWHRILKFTYLPRHTRVRPDDLVHILMHEVEPDFKIASSKVLLGFWGQRKNKAQALSQHLASTYSLEDLRMLGVRIVKFPGCFLVDSFSNPS</sequence>
<accession>A0A9P6T6G1</accession>
<dbReference type="EMBL" id="MU167409">
    <property type="protein sequence ID" value="KAG0140977.1"/>
    <property type="molecule type" value="Genomic_DNA"/>
</dbReference>
<evidence type="ECO:0008006" key="3">
    <source>
        <dbReference type="Google" id="ProtNLM"/>
    </source>
</evidence>
<keyword evidence="2" id="KW-1185">Reference proteome</keyword>
<reference evidence="1" key="1">
    <citation type="submission" date="2013-11" db="EMBL/GenBank/DDBJ databases">
        <title>Genome sequence of the fusiform rust pathogen reveals effectors for host alternation and coevolution with pine.</title>
        <authorList>
            <consortium name="DOE Joint Genome Institute"/>
            <person name="Smith K."/>
            <person name="Pendleton A."/>
            <person name="Kubisiak T."/>
            <person name="Anderson C."/>
            <person name="Salamov A."/>
            <person name="Aerts A."/>
            <person name="Riley R."/>
            <person name="Clum A."/>
            <person name="Lindquist E."/>
            <person name="Ence D."/>
            <person name="Campbell M."/>
            <person name="Kronenberg Z."/>
            <person name="Feau N."/>
            <person name="Dhillon B."/>
            <person name="Hamelin R."/>
            <person name="Burleigh J."/>
            <person name="Smith J."/>
            <person name="Yandell M."/>
            <person name="Nelson C."/>
            <person name="Grigoriev I."/>
            <person name="Davis J."/>
        </authorList>
    </citation>
    <scope>NUCLEOTIDE SEQUENCE</scope>
    <source>
        <strain evidence="1">G11</strain>
    </source>
</reference>
<dbReference type="AlphaFoldDB" id="A0A9P6T6G1"/>
<dbReference type="OrthoDB" id="2495412at2759"/>
<evidence type="ECO:0000313" key="2">
    <source>
        <dbReference type="Proteomes" id="UP000886653"/>
    </source>
</evidence>
<comment type="caution">
    <text evidence="1">The sequence shown here is derived from an EMBL/GenBank/DDBJ whole genome shotgun (WGS) entry which is preliminary data.</text>
</comment>
<protein>
    <recommendedName>
        <fullName evidence="3">MULE transposase domain-containing protein</fullName>
    </recommendedName>
</protein>
<gene>
    <name evidence="1" type="ORF">CROQUDRAFT_99393</name>
</gene>
<evidence type="ECO:0000313" key="1">
    <source>
        <dbReference type="EMBL" id="KAG0140977.1"/>
    </source>
</evidence>